<comment type="caution">
    <text evidence="2">The sequence shown here is derived from an EMBL/GenBank/DDBJ whole genome shotgun (WGS) entry which is preliminary data.</text>
</comment>
<feature type="transmembrane region" description="Helical" evidence="1">
    <location>
        <begin position="140"/>
        <end position="159"/>
    </location>
</feature>
<organism evidence="2 3">
    <name type="scientific">Aquimarina litoralis</name>
    <dbReference type="NCBI Taxonomy" id="584605"/>
    <lineage>
        <taxon>Bacteria</taxon>
        <taxon>Pseudomonadati</taxon>
        <taxon>Bacteroidota</taxon>
        <taxon>Flavobacteriia</taxon>
        <taxon>Flavobacteriales</taxon>
        <taxon>Flavobacteriaceae</taxon>
        <taxon>Aquimarina</taxon>
    </lineage>
</organism>
<evidence type="ECO:0000256" key="1">
    <source>
        <dbReference type="SAM" id="Phobius"/>
    </source>
</evidence>
<keyword evidence="1" id="KW-0812">Transmembrane</keyword>
<gene>
    <name evidence="2" type="ORF">GCM10009430_03630</name>
</gene>
<reference evidence="3" key="1">
    <citation type="journal article" date="2019" name="Int. J. Syst. Evol. Microbiol.">
        <title>The Global Catalogue of Microorganisms (GCM) 10K type strain sequencing project: providing services to taxonomists for standard genome sequencing and annotation.</title>
        <authorList>
            <consortium name="The Broad Institute Genomics Platform"/>
            <consortium name="The Broad Institute Genome Sequencing Center for Infectious Disease"/>
            <person name="Wu L."/>
            <person name="Ma J."/>
        </authorList>
    </citation>
    <scope>NUCLEOTIDE SEQUENCE [LARGE SCALE GENOMIC DNA]</scope>
    <source>
        <strain evidence="3">JCM 15974</strain>
    </source>
</reference>
<keyword evidence="3" id="KW-1185">Reference proteome</keyword>
<keyword evidence="1" id="KW-1133">Transmembrane helix</keyword>
<protein>
    <submittedName>
        <fullName evidence="2">Uncharacterized protein</fullName>
    </submittedName>
</protein>
<evidence type="ECO:0000313" key="3">
    <source>
        <dbReference type="Proteomes" id="UP001501758"/>
    </source>
</evidence>
<accession>A0ABP3TR24</accession>
<evidence type="ECO:0000313" key="2">
    <source>
        <dbReference type="EMBL" id="GAA0712799.1"/>
    </source>
</evidence>
<feature type="transmembrane region" description="Helical" evidence="1">
    <location>
        <begin position="109"/>
        <end position="134"/>
    </location>
</feature>
<dbReference type="Proteomes" id="UP001501758">
    <property type="component" value="Unassembled WGS sequence"/>
</dbReference>
<sequence>MKYFHQNKYGAQKAIAINDSILSKSEKIKSYPERQNYIKNTSIEYLKKDLIGYGIFHLKGCFRIFIDPGRFDIANFFKIESENPELGILYHINNGGLKGAFNFLRSQNIFLFIVFFIILFFNLVKVVGFIWFWIKNYKEVNLTILTIIFIVLYIVILTGPLGASRFFVPILPAYLVFAVLGCNDIVLKLTKNEHGIIIGQ</sequence>
<keyword evidence="1" id="KW-0472">Membrane</keyword>
<name>A0ABP3TR24_9FLAO</name>
<proteinExistence type="predicted"/>
<feature type="transmembrane region" description="Helical" evidence="1">
    <location>
        <begin position="166"/>
        <end position="186"/>
    </location>
</feature>
<dbReference type="EMBL" id="BAAAGE010000001">
    <property type="protein sequence ID" value="GAA0712799.1"/>
    <property type="molecule type" value="Genomic_DNA"/>
</dbReference>